<evidence type="ECO:0008006" key="4">
    <source>
        <dbReference type="Google" id="ProtNLM"/>
    </source>
</evidence>
<organism evidence="2 3">
    <name type="scientific">Flavobacterium bizetiae</name>
    <dbReference type="NCBI Taxonomy" id="2704140"/>
    <lineage>
        <taxon>Bacteria</taxon>
        <taxon>Pseudomonadati</taxon>
        <taxon>Bacteroidota</taxon>
        <taxon>Flavobacteriia</taxon>
        <taxon>Flavobacteriales</taxon>
        <taxon>Flavobacteriaceae</taxon>
        <taxon>Flavobacterium</taxon>
    </lineage>
</organism>
<accession>A0A6J4GHC2</accession>
<reference evidence="2 3" key="1">
    <citation type="submission" date="2020-02" db="EMBL/GenBank/DDBJ databases">
        <authorList>
            <person name="Criscuolo A."/>
        </authorList>
    </citation>
    <scope>NUCLEOTIDE SEQUENCE [LARGE SCALE GENOMIC DNA]</scope>
    <source>
        <strain evidence="2">CIP105534</strain>
    </source>
</reference>
<name>A0A6J4GHC2_9FLAO</name>
<protein>
    <recommendedName>
        <fullName evidence="4">DUF5723 domain-containing protein</fullName>
    </recommendedName>
</protein>
<dbReference type="AlphaFoldDB" id="A0A6J4GHC2"/>
<keyword evidence="3" id="KW-1185">Reference proteome</keyword>
<evidence type="ECO:0000313" key="2">
    <source>
        <dbReference type="EMBL" id="CAA9198601.1"/>
    </source>
</evidence>
<proteinExistence type="predicted"/>
<dbReference type="InterPro" id="IPR058093">
    <property type="entry name" value="LA_2272-like"/>
</dbReference>
<feature type="signal peptide" evidence="1">
    <location>
        <begin position="1"/>
        <end position="18"/>
    </location>
</feature>
<dbReference type="NCBIfam" id="NF047436">
    <property type="entry name" value="LA_2272_repeat"/>
    <property type="match status" value="1"/>
</dbReference>
<dbReference type="Proteomes" id="UP000479938">
    <property type="component" value="Unassembled WGS sequence"/>
</dbReference>
<dbReference type="RefSeq" id="WP_173970855.1">
    <property type="nucleotide sequence ID" value="NZ_CADCSU010000087.1"/>
</dbReference>
<gene>
    <name evidence="2" type="ORF">FLA105534_02243</name>
</gene>
<keyword evidence="1" id="KW-0732">Signal</keyword>
<feature type="chain" id="PRO_5026966027" description="DUF5723 domain-containing protein" evidence="1">
    <location>
        <begin position="19"/>
        <end position="248"/>
    </location>
</feature>
<dbReference type="EMBL" id="CADCSU010000087">
    <property type="protein sequence ID" value="CAA9198601.1"/>
    <property type="molecule type" value="Genomic_DNA"/>
</dbReference>
<evidence type="ECO:0000256" key="1">
    <source>
        <dbReference type="SAM" id="SignalP"/>
    </source>
</evidence>
<evidence type="ECO:0000313" key="3">
    <source>
        <dbReference type="Proteomes" id="UP000479938"/>
    </source>
</evidence>
<sequence length="248" mass="27183">MKTSFLVLLLFVFGVIHAQDTIKSPVIDSVKLHSQIFSLSPISKKIDKVNGLVLGVGHVENKHISSQVINGVNIEANPAPAVGALMGFMSLMYLPEIIKNNKRTHYVRNSEEDYKIKNMSYTPELKLNGLNISSGCFFTTTSMNGLNISAGNKFKDFNGLSVTVLGTIADHQNGLSVGVYNANNNLSGSTIGVYNQSYQLSGLHIGVFNQTRINKGLQVGVFNKSNSKGFQLGIWNVNNKRSMPFLNW</sequence>